<dbReference type="InterPro" id="IPR035472">
    <property type="entry name" value="RpiR-like_SIS"/>
</dbReference>
<dbReference type="AlphaFoldDB" id="A0A916K1P1"/>
<dbReference type="PANTHER" id="PTHR30390:SF7">
    <property type="entry name" value="PHOSPHOHEPTOSE ISOMERASE"/>
    <property type="match status" value="1"/>
</dbReference>
<sequence length="247" mass="25286">MTQAASMTDAGILYLDRVEEILDDVRRTQWPRIRQAAALVAEAIAGGHEVHAFGTGHSHMLAEELFYRAGGLVRVRPLLFEGLMLHASAPLSTALERLPGLADALVADHGVHAGDVVIVASNSGGNAVTTELVRSVHERGAVVIAVTSIAHATSEAARDSGLPRLHEAADIVIDNGGAVGDAAVDIPGVPRRVGPTSTVAGAAILNAVVVQTAGLLADRGVVPEIYASSNTREGDAINAGFAPGAAA</sequence>
<gene>
    <name evidence="2" type="ORF">LEUCIP111803_02431</name>
</gene>
<keyword evidence="3" id="KW-1185">Reference proteome</keyword>
<evidence type="ECO:0000259" key="1">
    <source>
        <dbReference type="PROSITE" id="PS51464"/>
    </source>
</evidence>
<evidence type="ECO:0000313" key="2">
    <source>
        <dbReference type="EMBL" id="CAG7621430.1"/>
    </source>
</evidence>
<comment type="caution">
    <text evidence="2">The sequence shown here is derived from an EMBL/GenBank/DDBJ whole genome shotgun (WGS) entry which is preliminary data.</text>
</comment>
<dbReference type="GO" id="GO:1901135">
    <property type="term" value="P:carbohydrate derivative metabolic process"/>
    <property type="evidence" value="ECO:0007669"/>
    <property type="project" value="InterPro"/>
</dbReference>
<dbReference type="RefSeq" id="WP_218116353.1">
    <property type="nucleotide sequence ID" value="NZ_CAJVAP010000039.1"/>
</dbReference>
<evidence type="ECO:0000313" key="3">
    <source>
        <dbReference type="Proteomes" id="UP000693892"/>
    </source>
</evidence>
<dbReference type="EMBL" id="CAJVAP010000039">
    <property type="protein sequence ID" value="CAG7621430.1"/>
    <property type="molecule type" value="Genomic_DNA"/>
</dbReference>
<reference evidence="2" key="1">
    <citation type="submission" date="2021-06" db="EMBL/GenBank/DDBJ databases">
        <authorList>
            <person name="Criscuolo A."/>
        </authorList>
    </citation>
    <scope>NUCLEOTIDE SEQUENCE</scope>
    <source>
        <strain evidence="2">CIP111803</strain>
    </source>
</reference>
<dbReference type="Pfam" id="PF13580">
    <property type="entry name" value="SIS_2"/>
    <property type="match status" value="1"/>
</dbReference>
<feature type="domain" description="SIS" evidence="1">
    <location>
        <begin position="40"/>
        <end position="226"/>
    </location>
</feature>
<protein>
    <recommendedName>
        <fullName evidence="1">SIS domain-containing protein</fullName>
    </recommendedName>
</protein>
<dbReference type="PROSITE" id="PS51464">
    <property type="entry name" value="SIS"/>
    <property type="match status" value="1"/>
</dbReference>
<dbReference type="Proteomes" id="UP000693892">
    <property type="component" value="Unassembled WGS sequence"/>
</dbReference>
<dbReference type="GO" id="GO:0097367">
    <property type="term" value="F:carbohydrate derivative binding"/>
    <property type="evidence" value="ECO:0007669"/>
    <property type="project" value="InterPro"/>
</dbReference>
<proteinExistence type="predicted"/>
<name>A0A916K1P1_9MICO</name>
<dbReference type="InterPro" id="IPR001347">
    <property type="entry name" value="SIS_dom"/>
</dbReference>
<dbReference type="NCBIfam" id="NF002805">
    <property type="entry name" value="PRK02947.1"/>
    <property type="match status" value="1"/>
</dbReference>
<dbReference type="CDD" id="cd05013">
    <property type="entry name" value="SIS_RpiR"/>
    <property type="match status" value="1"/>
</dbReference>
<dbReference type="PANTHER" id="PTHR30390">
    <property type="entry name" value="SEDOHEPTULOSE 7-PHOSPHATE ISOMERASE / DNAA INITIATOR-ASSOCIATING FACTOR FOR REPLICATION INITIATION"/>
    <property type="match status" value="1"/>
</dbReference>
<organism evidence="2 3">
    <name type="scientific">Leucobacter soli</name>
    <dbReference type="NCBI Taxonomy" id="2812850"/>
    <lineage>
        <taxon>Bacteria</taxon>
        <taxon>Bacillati</taxon>
        <taxon>Actinomycetota</taxon>
        <taxon>Actinomycetes</taxon>
        <taxon>Micrococcales</taxon>
        <taxon>Microbacteriaceae</taxon>
        <taxon>Leucobacter</taxon>
    </lineage>
</organism>
<accession>A0A916K1P1</accession>
<dbReference type="InterPro" id="IPR050099">
    <property type="entry name" value="SIS_GmhA/DiaA_subfam"/>
</dbReference>